<keyword evidence="1" id="KW-1133">Transmembrane helix</keyword>
<accession>A0ABQ8GQ70</accession>
<proteinExistence type="predicted"/>
<protein>
    <submittedName>
        <fullName evidence="2">Uncharacterized protein</fullName>
    </submittedName>
</protein>
<dbReference type="Proteomes" id="UP000774617">
    <property type="component" value="Unassembled WGS sequence"/>
</dbReference>
<evidence type="ECO:0000313" key="3">
    <source>
        <dbReference type="Proteomes" id="UP000774617"/>
    </source>
</evidence>
<reference evidence="2 3" key="1">
    <citation type="journal article" date="2021" name="Nat. Commun.">
        <title>Genetic determinants of endophytism in the Arabidopsis root mycobiome.</title>
        <authorList>
            <person name="Mesny F."/>
            <person name="Miyauchi S."/>
            <person name="Thiergart T."/>
            <person name="Pickel B."/>
            <person name="Atanasova L."/>
            <person name="Karlsson M."/>
            <person name="Huettel B."/>
            <person name="Barry K.W."/>
            <person name="Haridas S."/>
            <person name="Chen C."/>
            <person name="Bauer D."/>
            <person name="Andreopoulos W."/>
            <person name="Pangilinan J."/>
            <person name="LaButti K."/>
            <person name="Riley R."/>
            <person name="Lipzen A."/>
            <person name="Clum A."/>
            <person name="Drula E."/>
            <person name="Henrissat B."/>
            <person name="Kohler A."/>
            <person name="Grigoriev I.V."/>
            <person name="Martin F.M."/>
            <person name="Hacquard S."/>
        </authorList>
    </citation>
    <scope>NUCLEOTIDE SEQUENCE [LARGE SCALE GENOMIC DNA]</scope>
    <source>
        <strain evidence="2 3">MPI-SDFR-AT-0080</strain>
    </source>
</reference>
<keyword evidence="1" id="KW-0472">Membrane</keyword>
<name>A0ABQ8GQ70_9PEZI</name>
<keyword evidence="3" id="KW-1185">Reference proteome</keyword>
<sequence>MPALNFAKLLLSSSPSSAHEVQAQAHRLVKRKNWAAREPGVVLVFCIVGVIAILLISLFTYKKLQQRRVAKAGPGATEDELYEGEGV</sequence>
<keyword evidence="1" id="KW-0812">Transmembrane</keyword>
<comment type="caution">
    <text evidence="2">The sequence shown here is derived from an EMBL/GenBank/DDBJ whole genome shotgun (WGS) entry which is preliminary data.</text>
</comment>
<organism evidence="2 3">
    <name type="scientific">Macrophomina phaseolina</name>
    <dbReference type="NCBI Taxonomy" id="35725"/>
    <lineage>
        <taxon>Eukaryota</taxon>
        <taxon>Fungi</taxon>
        <taxon>Dikarya</taxon>
        <taxon>Ascomycota</taxon>
        <taxon>Pezizomycotina</taxon>
        <taxon>Dothideomycetes</taxon>
        <taxon>Dothideomycetes incertae sedis</taxon>
        <taxon>Botryosphaeriales</taxon>
        <taxon>Botryosphaeriaceae</taxon>
        <taxon>Macrophomina</taxon>
    </lineage>
</organism>
<evidence type="ECO:0000313" key="2">
    <source>
        <dbReference type="EMBL" id="KAH7062060.1"/>
    </source>
</evidence>
<feature type="transmembrane region" description="Helical" evidence="1">
    <location>
        <begin position="42"/>
        <end position="61"/>
    </location>
</feature>
<gene>
    <name evidence="2" type="ORF">B0J12DRAFT_735647</name>
</gene>
<evidence type="ECO:0000256" key="1">
    <source>
        <dbReference type="SAM" id="Phobius"/>
    </source>
</evidence>
<dbReference type="EMBL" id="JAGTJR010000003">
    <property type="protein sequence ID" value="KAH7062060.1"/>
    <property type="molecule type" value="Genomic_DNA"/>
</dbReference>